<evidence type="ECO:0000313" key="1">
    <source>
        <dbReference type="EMBL" id="NMM95959.1"/>
    </source>
</evidence>
<dbReference type="AlphaFoldDB" id="A0A7Y0HVM2"/>
<name>A0A7Y0HVM2_9BIFI</name>
<dbReference type="EMBL" id="JAAIIF010000008">
    <property type="protein sequence ID" value="NMM95959.1"/>
    <property type="molecule type" value="Genomic_DNA"/>
</dbReference>
<dbReference type="Proteomes" id="UP000529710">
    <property type="component" value="Unassembled WGS sequence"/>
</dbReference>
<proteinExistence type="predicted"/>
<comment type="caution">
    <text evidence="1">The sequence shown here is derived from an EMBL/GenBank/DDBJ whole genome shotgun (WGS) entry which is preliminary data.</text>
</comment>
<organism evidence="1 2">
    <name type="scientific">Bifidobacterium erythrocebi</name>
    <dbReference type="NCBI Taxonomy" id="2675325"/>
    <lineage>
        <taxon>Bacteria</taxon>
        <taxon>Bacillati</taxon>
        <taxon>Actinomycetota</taxon>
        <taxon>Actinomycetes</taxon>
        <taxon>Bifidobacteriales</taxon>
        <taxon>Bifidobacteriaceae</taxon>
        <taxon>Bifidobacterium</taxon>
    </lineage>
</organism>
<protein>
    <submittedName>
        <fullName evidence="1">Uncharacterized protein</fullName>
    </submittedName>
</protein>
<keyword evidence="2" id="KW-1185">Reference proteome</keyword>
<gene>
    <name evidence="1" type="ORF">G1C98_0695</name>
</gene>
<dbReference type="RefSeq" id="WP_169079331.1">
    <property type="nucleotide sequence ID" value="NZ_JAAIIF010000008.1"/>
</dbReference>
<sequence>MKSTYDLIGTFWDGRPADTIVETVSYDSLMPEAGTPYCLFDIHGKRRSIRLSILFAVQDEADWERVKTSLAGCCQIAVTDDCRPRFQGAVVQRFHEHRLHQALHFLQNEVPEAQIHVMKLPLIERAA</sequence>
<reference evidence="1 2" key="1">
    <citation type="submission" date="2020-02" db="EMBL/GenBank/DDBJ databases">
        <title>Characterization of phylogenetic diversity of novel bifidobacterial species isolated in Czech ZOOs.</title>
        <authorList>
            <person name="Lugli G.A."/>
            <person name="Vera N.B."/>
            <person name="Ventura M."/>
        </authorList>
    </citation>
    <scope>NUCLEOTIDE SEQUENCE [LARGE SCALE GENOMIC DNA]</scope>
    <source>
        <strain evidence="1 2">DSM 109960</strain>
    </source>
</reference>
<evidence type="ECO:0000313" key="2">
    <source>
        <dbReference type="Proteomes" id="UP000529710"/>
    </source>
</evidence>
<accession>A0A7Y0HVM2</accession>